<organism evidence="1 2">
    <name type="scientific">Patiria miniata</name>
    <name type="common">Bat star</name>
    <name type="synonym">Asterina miniata</name>
    <dbReference type="NCBI Taxonomy" id="46514"/>
    <lineage>
        <taxon>Eukaryota</taxon>
        <taxon>Metazoa</taxon>
        <taxon>Echinodermata</taxon>
        <taxon>Eleutherozoa</taxon>
        <taxon>Asterozoa</taxon>
        <taxon>Asteroidea</taxon>
        <taxon>Valvatacea</taxon>
        <taxon>Valvatida</taxon>
        <taxon>Asterinidae</taxon>
        <taxon>Patiria</taxon>
    </lineage>
</organism>
<sequence length="224" mass="25863">MVTPLWNQPYEDQLSTKQTNTREFLRNLSKMLQRNIGEMSPWLKQQRKNHSRMACELEPIKPSPVLESYRIKCEFTIGKSVDGIDNTVGFRLGAYKGFDLQENHSTSTSDVPVTGAAKTDPYHYLTQQHFTSEIFKIEIQNLPRHFGFAQPKKMLTGLQLKPKKVKAVNKATYAFVTFSCQEDKEEALKVLNRHKWIGQVLKAKVFTKSLVVFTIGTCFCWHFQ</sequence>
<name>A0A914BFT0_PATMI</name>
<keyword evidence="2" id="KW-1185">Reference proteome</keyword>
<dbReference type="CDD" id="cd12439">
    <property type="entry name" value="RRM_TRMT2A"/>
    <property type="match status" value="1"/>
</dbReference>
<dbReference type="InterPro" id="IPR012677">
    <property type="entry name" value="Nucleotide-bd_a/b_plait_sf"/>
</dbReference>
<dbReference type="SUPFAM" id="SSF54928">
    <property type="entry name" value="RNA-binding domain, RBD"/>
    <property type="match status" value="1"/>
</dbReference>
<protein>
    <recommendedName>
        <fullName evidence="3">RRM domain-containing protein</fullName>
    </recommendedName>
</protein>
<accession>A0A914BFT0</accession>
<evidence type="ECO:0000313" key="2">
    <source>
        <dbReference type="Proteomes" id="UP000887568"/>
    </source>
</evidence>
<dbReference type="GeneID" id="119742921"/>
<proteinExistence type="predicted"/>
<dbReference type="GO" id="GO:0003723">
    <property type="term" value="F:RNA binding"/>
    <property type="evidence" value="ECO:0007669"/>
    <property type="project" value="TreeGrafter"/>
</dbReference>
<dbReference type="AlphaFoldDB" id="A0A914BFT0"/>
<dbReference type="InterPro" id="IPR035979">
    <property type="entry name" value="RBD_domain_sf"/>
</dbReference>
<dbReference type="RefSeq" id="XP_038075113.1">
    <property type="nucleotide sequence ID" value="XM_038219185.1"/>
</dbReference>
<dbReference type="PANTHER" id="PTHR45904">
    <property type="entry name" value="TRNA (URACIL-5-)-METHYLTRANSFERASE"/>
    <property type="match status" value="1"/>
</dbReference>
<reference evidence="1" key="1">
    <citation type="submission" date="2022-11" db="UniProtKB">
        <authorList>
            <consortium name="EnsemblMetazoa"/>
        </authorList>
    </citation>
    <scope>IDENTIFICATION</scope>
</reference>
<dbReference type="Proteomes" id="UP000887568">
    <property type="component" value="Unplaced"/>
</dbReference>
<dbReference type="Gene3D" id="3.30.70.330">
    <property type="match status" value="1"/>
</dbReference>
<dbReference type="EnsemblMetazoa" id="XM_038219185.1">
    <property type="protein sequence ID" value="XP_038075113.1"/>
    <property type="gene ID" value="LOC119742921"/>
</dbReference>
<dbReference type="InterPro" id="IPR034262">
    <property type="entry name" value="TRMT2A_RRM"/>
</dbReference>
<evidence type="ECO:0000313" key="1">
    <source>
        <dbReference type="EnsemblMetazoa" id="XP_038075113.1"/>
    </source>
</evidence>
<evidence type="ECO:0008006" key="3">
    <source>
        <dbReference type="Google" id="ProtNLM"/>
    </source>
</evidence>
<dbReference type="InterPro" id="IPR045850">
    <property type="entry name" value="TRM2_met"/>
</dbReference>
<dbReference type="OrthoDB" id="10250660at2759"/>
<dbReference type="PANTHER" id="PTHR45904:SF2">
    <property type="entry name" value="TRNA (URACIL-5-)-METHYLTRANSFERASE HOMOLOG A"/>
    <property type="match status" value="1"/>
</dbReference>